<evidence type="ECO:0000313" key="8">
    <source>
        <dbReference type="Proteomes" id="UP001501822"/>
    </source>
</evidence>
<keyword evidence="5" id="KW-0324">Glycolysis</keyword>
<dbReference type="Gene3D" id="3.40.720.10">
    <property type="entry name" value="Alkaline Phosphatase, subunit A"/>
    <property type="match status" value="2"/>
</dbReference>
<name>A0ABN0W1G5_9ACTN</name>
<comment type="catalytic activity">
    <reaction evidence="1">
        <text>(2R)-2-phosphoglycerate = (2R)-3-phosphoglycerate</text>
        <dbReference type="Rhea" id="RHEA:15901"/>
        <dbReference type="ChEBI" id="CHEBI:58272"/>
        <dbReference type="ChEBI" id="CHEBI:58289"/>
        <dbReference type="EC" id="5.4.2.12"/>
    </reaction>
</comment>
<dbReference type="InterPro" id="IPR004456">
    <property type="entry name" value="Pglycerate_mutase_ApgM"/>
</dbReference>
<proteinExistence type="inferred from homology"/>
<gene>
    <name evidence="7" type="ORF">GCM10010151_10610</name>
</gene>
<dbReference type="InterPro" id="IPR006124">
    <property type="entry name" value="Metalloenzyme"/>
</dbReference>
<comment type="pathway">
    <text evidence="3">Carbohydrate degradation.</text>
</comment>
<comment type="caution">
    <text evidence="7">The sequence shown here is derived from an EMBL/GenBank/DDBJ whole genome shotgun (WGS) entry which is preliminary data.</text>
</comment>
<evidence type="ECO:0000256" key="4">
    <source>
        <dbReference type="ARBA" id="ARBA00005524"/>
    </source>
</evidence>
<dbReference type="Pfam" id="PF10143">
    <property type="entry name" value="PhosphMutase"/>
    <property type="match status" value="1"/>
</dbReference>
<organism evidence="7 8">
    <name type="scientific">Actinoallomurus spadix</name>
    <dbReference type="NCBI Taxonomy" id="79912"/>
    <lineage>
        <taxon>Bacteria</taxon>
        <taxon>Bacillati</taxon>
        <taxon>Actinomycetota</taxon>
        <taxon>Actinomycetes</taxon>
        <taxon>Streptosporangiales</taxon>
        <taxon>Thermomonosporaceae</taxon>
        <taxon>Actinoallomurus</taxon>
    </lineage>
</organism>
<evidence type="ECO:0000256" key="5">
    <source>
        <dbReference type="ARBA" id="ARBA00023152"/>
    </source>
</evidence>
<dbReference type="RefSeq" id="WP_252799660.1">
    <property type="nucleotide sequence ID" value="NZ_BAAABM010000007.1"/>
</dbReference>
<dbReference type="NCBIfam" id="NF038358">
    <property type="entry name" value="phophono_PhpG"/>
    <property type="match status" value="1"/>
</dbReference>
<protein>
    <submittedName>
        <fullName evidence="7">Alkaline phosphatase family protein</fullName>
    </submittedName>
</protein>
<dbReference type="Pfam" id="PF01676">
    <property type="entry name" value="Metalloenzyme"/>
    <property type="match status" value="1"/>
</dbReference>
<dbReference type="SUPFAM" id="SSF53649">
    <property type="entry name" value="Alkaline phosphatase-like"/>
    <property type="match status" value="1"/>
</dbReference>
<dbReference type="PANTHER" id="PTHR31209">
    <property type="entry name" value="COFACTOR-INDEPENDENT PHOSPHOGLYCERATE MUTASE"/>
    <property type="match status" value="1"/>
</dbReference>
<reference evidence="7 8" key="1">
    <citation type="journal article" date="2019" name="Int. J. Syst. Evol. Microbiol.">
        <title>The Global Catalogue of Microorganisms (GCM) 10K type strain sequencing project: providing services to taxonomists for standard genome sequencing and annotation.</title>
        <authorList>
            <consortium name="The Broad Institute Genomics Platform"/>
            <consortium name="The Broad Institute Genome Sequencing Center for Infectious Disease"/>
            <person name="Wu L."/>
            <person name="Ma J."/>
        </authorList>
    </citation>
    <scope>NUCLEOTIDE SEQUENCE [LARGE SCALE GENOMIC DNA]</scope>
    <source>
        <strain evidence="7 8">JCM 3146</strain>
    </source>
</reference>
<sequence>MTARRIFMVALCGGGDRPIAALGGRTPFEAAPTPNLDAMTAEGVSGLITVIRPDIPPESDSGAMALLGYDPLRHYTGRGPLEGLGMGFWEPDGWSTAFRINFASWNPENGRLDRRTSRDLRDDELATLVEEVADGVRLDPEVRMRITGFGRHRGIMSLTSRTLRLSGRVSNTDPGFRGVAGFGVPVADPASTPLPCEPLEDTEEAARTARLVNEFVAQSAEILQRSDVNRRRRRAGRLPANLILVRDGGDSLPSMAAFRERTGRSLSMYGQVPAERGLAGLIGASFTVAKAATGQPDPDFFAELLPALLDDPADVIFVHLKGPDEPGHDGRPADKVRAVTDIDAAFVGPLRDAVGADDVVVVTCDHATPCELGIHAPDRVPLVVAGGGVKPDGVGEFGERSCAAGGLPLDRAADLLPWLIDASGGR</sequence>
<accession>A0ABN0W1G5</accession>
<feature type="domain" description="Metalloenzyme" evidence="6">
    <location>
        <begin position="5"/>
        <end position="407"/>
    </location>
</feature>
<dbReference type="InterPro" id="IPR017850">
    <property type="entry name" value="Alkaline_phosphatase_core_sf"/>
</dbReference>
<keyword evidence="8" id="KW-1185">Reference proteome</keyword>
<comment type="function">
    <text evidence="2">Catalyzes the interconversion of 2-phosphoglycerate and 3-phosphoglycerate.</text>
</comment>
<dbReference type="CDD" id="cd16011">
    <property type="entry name" value="iPGM_like"/>
    <property type="match status" value="1"/>
</dbReference>
<evidence type="ECO:0000256" key="2">
    <source>
        <dbReference type="ARBA" id="ARBA00002315"/>
    </source>
</evidence>
<evidence type="ECO:0000256" key="3">
    <source>
        <dbReference type="ARBA" id="ARBA00004921"/>
    </source>
</evidence>
<evidence type="ECO:0000259" key="6">
    <source>
        <dbReference type="Pfam" id="PF01676"/>
    </source>
</evidence>
<evidence type="ECO:0000256" key="1">
    <source>
        <dbReference type="ARBA" id="ARBA00000370"/>
    </source>
</evidence>
<dbReference type="PANTHER" id="PTHR31209:SF0">
    <property type="entry name" value="METALLOENZYME DOMAIN-CONTAINING PROTEIN"/>
    <property type="match status" value="1"/>
</dbReference>
<comment type="similarity">
    <text evidence="4">Belongs to the BPG-independent phosphoglycerate mutase family. A-PGAM subfamily.</text>
</comment>
<dbReference type="EMBL" id="BAAABM010000007">
    <property type="protein sequence ID" value="GAA0322666.1"/>
    <property type="molecule type" value="Genomic_DNA"/>
</dbReference>
<evidence type="ECO:0000313" key="7">
    <source>
        <dbReference type="EMBL" id="GAA0322666.1"/>
    </source>
</evidence>
<dbReference type="Proteomes" id="UP001501822">
    <property type="component" value="Unassembled WGS sequence"/>
</dbReference>
<dbReference type="PIRSF" id="PIRSF006392">
    <property type="entry name" value="IPGAM_arch"/>
    <property type="match status" value="1"/>
</dbReference>